<dbReference type="GO" id="GO:0005737">
    <property type="term" value="C:cytoplasm"/>
    <property type="evidence" value="ECO:0007669"/>
    <property type="project" value="TreeGrafter"/>
</dbReference>
<dbReference type="InterPro" id="IPR022998">
    <property type="entry name" value="ThiamineP_synth_TenI"/>
</dbReference>
<dbReference type="CDD" id="cd00564">
    <property type="entry name" value="TMP_TenI"/>
    <property type="match status" value="1"/>
</dbReference>
<dbReference type="InterPro" id="IPR036206">
    <property type="entry name" value="ThiamineP_synth_sf"/>
</dbReference>
<dbReference type="Proteomes" id="UP000319859">
    <property type="component" value="Unassembled WGS sequence"/>
</dbReference>
<dbReference type="Pfam" id="PF02581">
    <property type="entry name" value="TMP-TENI"/>
    <property type="match status" value="1"/>
</dbReference>
<comment type="pathway">
    <text evidence="1">Cofactor biosynthesis; thiamine diphosphate biosynthesis.</text>
</comment>
<keyword evidence="2" id="KW-0784">Thiamine biosynthesis</keyword>
<accession>A0A560FAN5</accession>
<evidence type="ECO:0000259" key="3">
    <source>
        <dbReference type="Pfam" id="PF02581"/>
    </source>
</evidence>
<dbReference type="Gene3D" id="3.20.20.70">
    <property type="entry name" value="Aldolase class I"/>
    <property type="match status" value="1"/>
</dbReference>
<dbReference type="GO" id="GO:0009228">
    <property type="term" value="P:thiamine biosynthetic process"/>
    <property type="evidence" value="ECO:0007669"/>
    <property type="project" value="UniProtKB-KW"/>
</dbReference>
<reference evidence="4 5" key="1">
    <citation type="submission" date="2019-06" db="EMBL/GenBank/DDBJ databases">
        <title>Genomic Encyclopedia of Type Strains, Phase IV (KMG-V): Genome sequencing to study the core and pangenomes of soil and plant-associated prokaryotes.</title>
        <authorList>
            <person name="Whitman W."/>
        </authorList>
    </citation>
    <scope>NUCLEOTIDE SEQUENCE [LARGE SCALE GENOMIC DNA]</scope>
    <source>
        <strain evidence="4 5">BR 11880</strain>
    </source>
</reference>
<proteinExistence type="predicted"/>
<dbReference type="AlphaFoldDB" id="A0A560FAN5"/>
<name>A0A560FAN5_9PROT</name>
<dbReference type="EMBL" id="VITN01000009">
    <property type="protein sequence ID" value="TWB18668.1"/>
    <property type="molecule type" value="Genomic_DNA"/>
</dbReference>
<dbReference type="InterPro" id="IPR013785">
    <property type="entry name" value="Aldolase_TIM"/>
</dbReference>
<dbReference type="PANTHER" id="PTHR20857:SF15">
    <property type="entry name" value="THIAMINE-PHOSPHATE SYNTHASE"/>
    <property type="match status" value="1"/>
</dbReference>
<organism evidence="4 5">
    <name type="scientific">Nitrospirillum amazonense</name>
    <dbReference type="NCBI Taxonomy" id="28077"/>
    <lineage>
        <taxon>Bacteria</taxon>
        <taxon>Pseudomonadati</taxon>
        <taxon>Pseudomonadota</taxon>
        <taxon>Alphaproteobacteria</taxon>
        <taxon>Rhodospirillales</taxon>
        <taxon>Azospirillaceae</taxon>
        <taxon>Nitrospirillum</taxon>
    </lineage>
</organism>
<gene>
    <name evidence="4" type="ORF">FBZ89_10948</name>
</gene>
<protein>
    <submittedName>
        <fullName evidence="4">Thiamine-phosphate pyrophosphorylase</fullName>
    </submittedName>
</protein>
<dbReference type="PANTHER" id="PTHR20857">
    <property type="entry name" value="THIAMINE-PHOSPHATE PYROPHOSPHORYLASE"/>
    <property type="match status" value="1"/>
</dbReference>
<sequence length="199" mass="20503">MPYPALLVITDRRQASMPLPRLLDRVFAAGCRWASVREKDLAPCERLDLVRQLRPIARHHGALLTVHGDLTAAVLCDGVHLGAGGDVAAARARLGPRALVGISRHHPEEGLGGADYATLSPIFETASKPGYGPALGPQALSRLPGAVALGGLTPANAAQARTAGAAGLAVMGTVMRASDPGAMVGELLAAWDDYDIGGP</sequence>
<feature type="domain" description="Thiamine phosphate synthase/TenI" evidence="3">
    <location>
        <begin position="6"/>
        <end position="173"/>
    </location>
</feature>
<evidence type="ECO:0000313" key="4">
    <source>
        <dbReference type="EMBL" id="TWB18668.1"/>
    </source>
</evidence>
<evidence type="ECO:0000256" key="2">
    <source>
        <dbReference type="ARBA" id="ARBA00022977"/>
    </source>
</evidence>
<evidence type="ECO:0000256" key="1">
    <source>
        <dbReference type="ARBA" id="ARBA00004948"/>
    </source>
</evidence>
<dbReference type="RefSeq" id="WP_425465959.1">
    <property type="nucleotide sequence ID" value="NZ_VITN01000009.1"/>
</dbReference>
<evidence type="ECO:0000313" key="5">
    <source>
        <dbReference type="Proteomes" id="UP000319859"/>
    </source>
</evidence>
<dbReference type="SUPFAM" id="SSF51391">
    <property type="entry name" value="Thiamin phosphate synthase"/>
    <property type="match status" value="1"/>
</dbReference>
<dbReference type="GO" id="GO:0004789">
    <property type="term" value="F:thiamine-phosphate diphosphorylase activity"/>
    <property type="evidence" value="ECO:0007669"/>
    <property type="project" value="TreeGrafter"/>
</dbReference>
<comment type="caution">
    <text evidence="4">The sequence shown here is derived from an EMBL/GenBank/DDBJ whole genome shotgun (WGS) entry which is preliminary data.</text>
</comment>